<dbReference type="GO" id="GO:0048046">
    <property type="term" value="C:apoplast"/>
    <property type="evidence" value="ECO:0007669"/>
    <property type="project" value="UniProtKB-SubCell"/>
</dbReference>
<comment type="similarity">
    <text evidence="5">Belongs to the EXORDIUM family.</text>
</comment>
<organism evidence="6 7">
    <name type="scientific">Taxus chinensis</name>
    <name type="common">Chinese yew</name>
    <name type="synonym">Taxus wallichiana var. chinensis</name>
    <dbReference type="NCBI Taxonomy" id="29808"/>
    <lineage>
        <taxon>Eukaryota</taxon>
        <taxon>Viridiplantae</taxon>
        <taxon>Streptophyta</taxon>
        <taxon>Embryophyta</taxon>
        <taxon>Tracheophyta</taxon>
        <taxon>Spermatophyta</taxon>
        <taxon>Pinopsida</taxon>
        <taxon>Pinidae</taxon>
        <taxon>Conifers II</taxon>
        <taxon>Cupressales</taxon>
        <taxon>Taxaceae</taxon>
        <taxon>Taxus</taxon>
    </lineage>
</organism>
<evidence type="ECO:0000313" key="6">
    <source>
        <dbReference type="EMBL" id="KAH9320993.1"/>
    </source>
</evidence>
<evidence type="ECO:0000256" key="5">
    <source>
        <dbReference type="ARBA" id="ARBA00023591"/>
    </source>
</evidence>
<dbReference type="Pfam" id="PF04674">
    <property type="entry name" value="Phi_1"/>
    <property type="match status" value="1"/>
</dbReference>
<accession>A0AA38GFV1</accession>
<evidence type="ECO:0000256" key="4">
    <source>
        <dbReference type="ARBA" id="ARBA00022729"/>
    </source>
</evidence>
<dbReference type="InterPro" id="IPR006766">
    <property type="entry name" value="EXORDIUM-like"/>
</dbReference>
<dbReference type="Proteomes" id="UP000824469">
    <property type="component" value="Unassembled WGS sequence"/>
</dbReference>
<feature type="non-terminal residue" evidence="6">
    <location>
        <position position="1"/>
    </location>
</feature>
<sequence>AVTNLFNMGHFQGDVGAPIGGGVSTSRDVWKGGISRLPDEVLVDEMMWASYNTHGLNGCTFLIPVMWDLASCYHKTSV</sequence>
<dbReference type="AlphaFoldDB" id="A0AA38GFV1"/>
<keyword evidence="2" id="KW-0052">Apoplast</keyword>
<evidence type="ECO:0000256" key="1">
    <source>
        <dbReference type="ARBA" id="ARBA00004271"/>
    </source>
</evidence>
<dbReference type="OMA" id="WASYNTH"/>
<comment type="caution">
    <text evidence="6">The sequence shown here is derived from an EMBL/GenBank/DDBJ whole genome shotgun (WGS) entry which is preliminary data.</text>
</comment>
<evidence type="ECO:0000256" key="2">
    <source>
        <dbReference type="ARBA" id="ARBA00022523"/>
    </source>
</evidence>
<evidence type="ECO:0000313" key="7">
    <source>
        <dbReference type="Proteomes" id="UP000824469"/>
    </source>
</evidence>
<proteinExistence type="inferred from homology"/>
<keyword evidence="4" id="KW-0732">Signal</keyword>
<reference evidence="6 7" key="1">
    <citation type="journal article" date="2021" name="Nat. Plants">
        <title>The Taxus genome provides insights into paclitaxel biosynthesis.</title>
        <authorList>
            <person name="Xiong X."/>
            <person name="Gou J."/>
            <person name="Liao Q."/>
            <person name="Li Y."/>
            <person name="Zhou Q."/>
            <person name="Bi G."/>
            <person name="Li C."/>
            <person name="Du R."/>
            <person name="Wang X."/>
            <person name="Sun T."/>
            <person name="Guo L."/>
            <person name="Liang H."/>
            <person name="Lu P."/>
            <person name="Wu Y."/>
            <person name="Zhang Z."/>
            <person name="Ro D.K."/>
            <person name="Shang Y."/>
            <person name="Huang S."/>
            <person name="Yan J."/>
        </authorList>
    </citation>
    <scope>NUCLEOTIDE SEQUENCE [LARGE SCALE GENOMIC DNA]</scope>
    <source>
        <strain evidence="6">Ta-2019</strain>
    </source>
</reference>
<keyword evidence="7" id="KW-1185">Reference proteome</keyword>
<protein>
    <submittedName>
        <fullName evidence="6">Uncharacterized protein</fullName>
    </submittedName>
</protein>
<gene>
    <name evidence="6" type="ORF">KI387_015632</name>
</gene>
<name>A0AA38GFV1_TAXCH</name>
<dbReference type="EMBL" id="JAHRHJ020000003">
    <property type="protein sequence ID" value="KAH9320993.1"/>
    <property type="molecule type" value="Genomic_DNA"/>
</dbReference>
<evidence type="ECO:0000256" key="3">
    <source>
        <dbReference type="ARBA" id="ARBA00022525"/>
    </source>
</evidence>
<comment type="subcellular location">
    <subcellularLocation>
        <location evidence="1">Secreted</location>
        <location evidence="1">Extracellular space</location>
        <location evidence="1">Apoplast</location>
    </subcellularLocation>
</comment>
<keyword evidence="3" id="KW-0964">Secreted</keyword>